<organism evidence="1 2">
    <name type="scientific">Porites lobata</name>
    <dbReference type="NCBI Taxonomy" id="104759"/>
    <lineage>
        <taxon>Eukaryota</taxon>
        <taxon>Metazoa</taxon>
        <taxon>Cnidaria</taxon>
        <taxon>Anthozoa</taxon>
        <taxon>Hexacorallia</taxon>
        <taxon>Scleractinia</taxon>
        <taxon>Fungiina</taxon>
        <taxon>Poritidae</taxon>
        <taxon>Porites</taxon>
    </lineage>
</organism>
<reference evidence="1 2" key="1">
    <citation type="submission" date="2022-05" db="EMBL/GenBank/DDBJ databases">
        <authorList>
            <consortium name="Genoscope - CEA"/>
            <person name="William W."/>
        </authorList>
    </citation>
    <scope>NUCLEOTIDE SEQUENCE [LARGE SCALE GENOMIC DNA]</scope>
</reference>
<proteinExistence type="predicted"/>
<keyword evidence="2" id="KW-1185">Reference proteome</keyword>
<evidence type="ECO:0000313" key="1">
    <source>
        <dbReference type="EMBL" id="CAH3174665.1"/>
    </source>
</evidence>
<sequence>MNNSVFGKTMEDVRKRVNIKLITEPAMFKKHTAKVTYKRSVLFEYFVGLEAKRTSVKLDKPIYTGFTVLELSKLHMYDFHYNHIMKKYGPEKAKLLFTNTDSLTYHITAEDLYQDIKQDQHLYDTSNYPKEHFLYSTTNKKIIGKFKDETGGLPIVEWIGLRAKMYSIKLEDGKEKKNRQRDQEKCLKERSETSRFQRLFDGEKRISTFYGEFSQSSASTTHHQADQKITQSIR</sequence>
<dbReference type="InterPro" id="IPR043502">
    <property type="entry name" value="DNA/RNA_pol_sf"/>
</dbReference>
<name>A0ABN8RBK2_9CNID</name>
<dbReference type="SUPFAM" id="SSF56672">
    <property type="entry name" value="DNA/RNA polymerases"/>
    <property type="match status" value="1"/>
</dbReference>
<comment type="caution">
    <text evidence="1">The sequence shown here is derived from an EMBL/GenBank/DDBJ whole genome shotgun (WGS) entry which is preliminary data.</text>
</comment>
<dbReference type="PANTHER" id="PTHR31511:SF12">
    <property type="entry name" value="RHO TERMINATION FACTOR N-TERMINAL DOMAIN-CONTAINING PROTEIN"/>
    <property type="match status" value="1"/>
</dbReference>
<protein>
    <submittedName>
        <fullName evidence="1">Uncharacterized protein</fullName>
    </submittedName>
</protein>
<accession>A0ABN8RBK2</accession>
<dbReference type="PANTHER" id="PTHR31511">
    <property type="entry name" value="PROTEIN CBG23764"/>
    <property type="match status" value="1"/>
</dbReference>
<gene>
    <name evidence="1" type="ORF">PLOB_00015362</name>
</gene>
<evidence type="ECO:0000313" key="2">
    <source>
        <dbReference type="Proteomes" id="UP001159405"/>
    </source>
</evidence>
<dbReference type="EMBL" id="CALNXK010000192">
    <property type="protein sequence ID" value="CAH3174665.1"/>
    <property type="molecule type" value="Genomic_DNA"/>
</dbReference>
<dbReference type="Proteomes" id="UP001159405">
    <property type="component" value="Unassembled WGS sequence"/>
</dbReference>